<comment type="caution">
    <text evidence="6">The sequence shown here is derived from an EMBL/GenBank/DDBJ whole genome shotgun (WGS) entry which is preliminary data.</text>
</comment>
<dbReference type="Proteomes" id="UP000614123">
    <property type="component" value="Unassembled WGS sequence"/>
</dbReference>
<dbReference type="InterPro" id="IPR050983">
    <property type="entry name" value="GST_Omega/HSP26"/>
</dbReference>
<dbReference type="RefSeq" id="WP_033938338.1">
    <property type="nucleotide sequence ID" value="NZ_JAEILD010000040.1"/>
</dbReference>
<dbReference type="SFLD" id="SFLDG00358">
    <property type="entry name" value="Main_(cytGST)"/>
    <property type="match status" value="1"/>
</dbReference>
<evidence type="ECO:0000256" key="3">
    <source>
        <dbReference type="ARBA" id="ARBA00047960"/>
    </source>
</evidence>
<accession>A0ABS0VCR5</accession>
<feature type="domain" description="GST N-terminal" evidence="4">
    <location>
        <begin position="3"/>
        <end position="81"/>
    </location>
</feature>
<dbReference type="EMBL" id="JAEILD010000040">
    <property type="protein sequence ID" value="MBI6649296.1"/>
    <property type="molecule type" value="Genomic_DNA"/>
</dbReference>
<dbReference type="CDD" id="cd00299">
    <property type="entry name" value="GST_C_family"/>
    <property type="match status" value="1"/>
</dbReference>
<name>A0ABS0VCR5_PSEVE</name>
<keyword evidence="2" id="KW-0808">Transferase</keyword>
<evidence type="ECO:0000256" key="1">
    <source>
        <dbReference type="ARBA" id="ARBA00012452"/>
    </source>
</evidence>
<dbReference type="InterPro" id="IPR004046">
    <property type="entry name" value="GST_C"/>
</dbReference>
<sequence>MSHPLTLVSHVLCPYVQRAVIVLKEKGVPFERRDVDLAHKPDWFLACSPLGKTPVLLVGDAPIFESAVICEYLDDTLMPRLHPEDALSRARHRAWMEFGSSLLNTIAAFYNAKDDAALDAQADQLRARLAQVEAALAIRTGNGAWFAGEPFSLVDAVFGPVFRYFDVFDGLGDFRFFDGLPKTTAWRAALAGRASVREAAHPDYPALLRDFLRRRESALSRRMAKD</sequence>
<dbReference type="Pfam" id="PF13409">
    <property type="entry name" value="GST_N_2"/>
    <property type="match status" value="1"/>
</dbReference>
<dbReference type="EC" id="2.5.1.18" evidence="1"/>
<evidence type="ECO:0000313" key="6">
    <source>
        <dbReference type="EMBL" id="MBI6649296.1"/>
    </source>
</evidence>
<dbReference type="PROSITE" id="PS50404">
    <property type="entry name" value="GST_NTER"/>
    <property type="match status" value="1"/>
</dbReference>
<reference evidence="6 7" key="1">
    <citation type="submission" date="2020-12" db="EMBL/GenBank/DDBJ databases">
        <title>Comparative genomic insights into the epidemiology and virulence of plant pathogenic Pseudomonads from Turkey.</title>
        <authorList>
            <person name="Dillon M."/>
            <person name="Ruiz-Bedoya T."/>
            <person name="Bendalovic-Torma C."/>
            <person name="Guttman K.M."/>
            <person name="Kwak H."/>
            <person name="Middleton M.A."/>
            <person name="Wang P.W."/>
            <person name="Horuz S."/>
            <person name="Aysan Y."/>
            <person name="Guttman D.S."/>
        </authorList>
    </citation>
    <scope>NUCLEOTIDE SEQUENCE [LARGE SCALE GENOMIC DNA]</scope>
    <source>
        <strain evidence="6 7">S4_EA_3a</strain>
    </source>
</reference>
<dbReference type="PANTHER" id="PTHR43968:SF6">
    <property type="entry name" value="GLUTATHIONE S-TRANSFERASE OMEGA"/>
    <property type="match status" value="1"/>
</dbReference>
<dbReference type="SFLD" id="SFLDG01152">
    <property type="entry name" value="Main.3:_Omega-_and_Tau-like"/>
    <property type="match status" value="1"/>
</dbReference>
<evidence type="ECO:0000259" key="4">
    <source>
        <dbReference type="PROSITE" id="PS50404"/>
    </source>
</evidence>
<dbReference type="InterPro" id="IPR045073">
    <property type="entry name" value="Omega/Tau-like"/>
</dbReference>
<evidence type="ECO:0000256" key="2">
    <source>
        <dbReference type="ARBA" id="ARBA00022679"/>
    </source>
</evidence>
<protein>
    <recommendedName>
        <fullName evidence="1">glutathione transferase</fullName>
        <ecNumber evidence="1">2.5.1.18</ecNumber>
    </recommendedName>
</protein>
<dbReference type="SFLD" id="SFLDS00019">
    <property type="entry name" value="Glutathione_Transferase_(cytos"/>
    <property type="match status" value="1"/>
</dbReference>
<dbReference type="InterPro" id="IPR040079">
    <property type="entry name" value="Glutathione_S-Trfase"/>
</dbReference>
<dbReference type="SUPFAM" id="SSF52833">
    <property type="entry name" value="Thioredoxin-like"/>
    <property type="match status" value="1"/>
</dbReference>
<keyword evidence="7" id="KW-1185">Reference proteome</keyword>
<dbReference type="PANTHER" id="PTHR43968">
    <property type="match status" value="1"/>
</dbReference>
<organism evidence="6 7">
    <name type="scientific">Pseudomonas veronii</name>
    <dbReference type="NCBI Taxonomy" id="76761"/>
    <lineage>
        <taxon>Bacteria</taxon>
        <taxon>Pseudomonadati</taxon>
        <taxon>Pseudomonadota</taxon>
        <taxon>Gammaproteobacteria</taxon>
        <taxon>Pseudomonadales</taxon>
        <taxon>Pseudomonadaceae</taxon>
        <taxon>Pseudomonas</taxon>
    </lineage>
</organism>
<comment type="catalytic activity">
    <reaction evidence="3">
        <text>RX + glutathione = an S-substituted glutathione + a halide anion + H(+)</text>
        <dbReference type="Rhea" id="RHEA:16437"/>
        <dbReference type="ChEBI" id="CHEBI:15378"/>
        <dbReference type="ChEBI" id="CHEBI:16042"/>
        <dbReference type="ChEBI" id="CHEBI:17792"/>
        <dbReference type="ChEBI" id="CHEBI:57925"/>
        <dbReference type="ChEBI" id="CHEBI:90779"/>
        <dbReference type="EC" id="2.5.1.18"/>
    </reaction>
</comment>
<dbReference type="InterPro" id="IPR010987">
    <property type="entry name" value="Glutathione-S-Trfase_C-like"/>
</dbReference>
<dbReference type="PROSITE" id="PS50405">
    <property type="entry name" value="GST_CTER"/>
    <property type="match status" value="1"/>
</dbReference>
<feature type="domain" description="GST C-terminal" evidence="5">
    <location>
        <begin position="85"/>
        <end position="226"/>
    </location>
</feature>
<dbReference type="Gene3D" id="3.40.30.10">
    <property type="entry name" value="Glutaredoxin"/>
    <property type="match status" value="1"/>
</dbReference>
<dbReference type="PROSITE" id="PS51354">
    <property type="entry name" value="GLUTAREDOXIN_2"/>
    <property type="match status" value="1"/>
</dbReference>
<dbReference type="InterPro" id="IPR004045">
    <property type="entry name" value="Glutathione_S-Trfase_N"/>
</dbReference>
<dbReference type="Pfam" id="PF00043">
    <property type="entry name" value="GST_C"/>
    <property type="match status" value="1"/>
</dbReference>
<dbReference type="InterPro" id="IPR036282">
    <property type="entry name" value="Glutathione-S-Trfase_C_sf"/>
</dbReference>
<evidence type="ECO:0000259" key="5">
    <source>
        <dbReference type="PROSITE" id="PS50405"/>
    </source>
</evidence>
<dbReference type="InterPro" id="IPR036249">
    <property type="entry name" value="Thioredoxin-like_sf"/>
</dbReference>
<dbReference type="Gene3D" id="1.20.1050.10">
    <property type="match status" value="1"/>
</dbReference>
<proteinExistence type="predicted"/>
<gene>
    <name evidence="6" type="ORF">YA0849_09790</name>
</gene>
<dbReference type="SUPFAM" id="SSF47616">
    <property type="entry name" value="GST C-terminal domain-like"/>
    <property type="match status" value="1"/>
</dbReference>
<evidence type="ECO:0000313" key="7">
    <source>
        <dbReference type="Proteomes" id="UP000614123"/>
    </source>
</evidence>